<evidence type="ECO:0000256" key="2">
    <source>
        <dbReference type="ARBA" id="ARBA00005417"/>
    </source>
</evidence>
<keyword evidence="6 9" id="KW-0067">ATP-binding</keyword>
<accession>A0A1K1LEE5</accession>
<protein>
    <submittedName>
        <fullName evidence="9">Oligopeptide transport ATP-binding protein OppD (TC 3.A.1.5.1)</fullName>
    </submittedName>
</protein>
<gene>
    <name evidence="9" type="ORF">DESPIGER_1220</name>
</gene>
<keyword evidence="3" id="KW-0813">Transport</keyword>
<keyword evidence="10" id="KW-1185">Reference proteome</keyword>
<dbReference type="KEGG" id="dpg:DESPIGER_1220"/>
<proteinExistence type="inferred from homology"/>
<name>A0A1K1LEE5_9BACT</name>
<dbReference type="PROSITE" id="PS00211">
    <property type="entry name" value="ABC_TRANSPORTER_1"/>
    <property type="match status" value="1"/>
</dbReference>
<evidence type="ECO:0000256" key="1">
    <source>
        <dbReference type="ARBA" id="ARBA00004417"/>
    </source>
</evidence>
<evidence type="ECO:0000313" key="10">
    <source>
        <dbReference type="Proteomes" id="UP000186323"/>
    </source>
</evidence>
<dbReference type="Proteomes" id="UP000186323">
    <property type="component" value="Chromosome I"/>
</dbReference>
<dbReference type="InterPro" id="IPR050388">
    <property type="entry name" value="ABC_Ni/Peptide_Import"/>
</dbReference>
<dbReference type="InterPro" id="IPR003439">
    <property type="entry name" value="ABC_transporter-like_ATP-bd"/>
</dbReference>
<dbReference type="NCBIfam" id="TIGR01727">
    <property type="entry name" value="oligo_HPY"/>
    <property type="match status" value="1"/>
</dbReference>
<keyword evidence="7" id="KW-0472">Membrane</keyword>
<dbReference type="InterPro" id="IPR027417">
    <property type="entry name" value="P-loop_NTPase"/>
</dbReference>
<dbReference type="PANTHER" id="PTHR43297:SF2">
    <property type="entry name" value="DIPEPTIDE TRANSPORT ATP-BINDING PROTEIN DPPD"/>
    <property type="match status" value="1"/>
</dbReference>
<dbReference type="GO" id="GO:0005524">
    <property type="term" value="F:ATP binding"/>
    <property type="evidence" value="ECO:0007669"/>
    <property type="project" value="UniProtKB-KW"/>
</dbReference>
<evidence type="ECO:0000256" key="4">
    <source>
        <dbReference type="ARBA" id="ARBA00022475"/>
    </source>
</evidence>
<dbReference type="Gene3D" id="3.40.50.300">
    <property type="entry name" value="P-loop containing nucleotide triphosphate hydrolases"/>
    <property type="match status" value="1"/>
</dbReference>
<dbReference type="GO" id="GO:0005886">
    <property type="term" value="C:plasma membrane"/>
    <property type="evidence" value="ECO:0007669"/>
    <property type="project" value="UniProtKB-SubCell"/>
</dbReference>
<evidence type="ECO:0000256" key="6">
    <source>
        <dbReference type="ARBA" id="ARBA00022840"/>
    </source>
</evidence>
<sequence length="320" mass="34812">MNLDDTLTLEQLSVSFSTDDGVLPAVHAVSLSLPPAGITCLVGESGCGKSLTARAILHLLPENAHISGRILFRGRDLRTMTPEEMRALRGRHIAMIFQEPMTSLNPVLKVGMQTAEPLRLHLGLSRSEARREVVRLFSEVGIPAAESRYDDYPHQLSGGMRQRVMIAMALACKPDLLLADEPTTALDATIQGQILSLITEQSRKRGMAVLFITHDLGVVARIADTVGVMYAGHLVEHAPTAELFRNPLHPYTRGLMRSAPGRAAMGMRRLPAITGSVPRLDNMPEGCPFAPRCDEALPRCFESAPVARCENGHSVACWAV</sequence>
<dbReference type="EMBL" id="LT630450">
    <property type="protein sequence ID" value="SFV73071.1"/>
    <property type="molecule type" value="Genomic_DNA"/>
</dbReference>
<dbReference type="GO" id="GO:0016887">
    <property type="term" value="F:ATP hydrolysis activity"/>
    <property type="evidence" value="ECO:0007669"/>
    <property type="project" value="InterPro"/>
</dbReference>
<evidence type="ECO:0000259" key="8">
    <source>
        <dbReference type="PROSITE" id="PS50893"/>
    </source>
</evidence>
<dbReference type="SUPFAM" id="SSF52540">
    <property type="entry name" value="P-loop containing nucleoside triphosphate hydrolases"/>
    <property type="match status" value="1"/>
</dbReference>
<comment type="similarity">
    <text evidence="2">Belongs to the ABC transporter superfamily.</text>
</comment>
<feature type="domain" description="ABC transporter" evidence="8">
    <location>
        <begin position="9"/>
        <end position="256"/>
    </location>
</feature>
<comment type="subcellular location">
    <subcellularLocation>
        <location evidence="1">Cell inner membrane</location>
        <topology evidence="1">Peripheral membrane protein</topology>
    </subcellularLocation>
</comment>
<dbReference type="Pfam" id="PF08352">
    <property type="entry name" value="oligo_HPY"/>
    <property type="match status" value="1"/>
</dbReference>
<dbReference type="AlphaFoldDB" id="A0A1K1LEE5"/>
<dbReference type="PANTHER" id="PTHR43297">
    <property type="entry name" value="OLIGOPEPTIDE TRANSPORT ATP-BINDING PROTEIN APPD"/>
    <property type="match status" value="1"/>
</dbReference>
<dbReference type="PROSITE" id="PS50893">
    <property type="entry name" value="ABC_TRANSPORTER_2"/>
    <property type="match status" value="1"/>
</dbReference>
<dbReference type="GO" id="GO:0015833">
    <property type="term" value="P:peptide transport"/>
    <property type="evidence" value="ECO:0007669"/>
    <property type="project" value="InterPro"/>
</dbReference>
<dbReference type="CDD" id="cd03257">
    <property type="entry name" value="ABC_NikE_OppD_transporters"/>
    <property type="match status" value="1"/>
</dbReference>
<evidence type="ECO:0000256" key="5">
    <source>
        <dbReference type="ARBA" id="ARBA00022741"/>
    </source>
</evidence>
<dbReference type="SMART" id="SM00382">
    <property type="entry name" value="AAA"/>
    <property type="match status" value="1"/>
</dbReference>
<keyword evidence="5" id="KW-0547">Nucleotide-binding</keyword>
<dbReference type="RefSeq" id="WP_072334346.1">
    <property type="nucleotide sequence ID" value="NZ_CALJDE010000060.1"/>
</dbReference>
<evidence type="ECO:0000313" key="9">
    <source>
        <dbReference type="EMBL" id="SFV73071.1"/>
    </source>
</evidence>
<organism evidence="9 10">
    <name type="scientific">Desulfovibrio piger</name>
    <dbReference type="NCBI Taxonomy" id="901"/>
    <lineage>
        <taxon>Bacteria</taxon>
        <taxon>Pseudomonadati</taxon>
        <taxon>Thermodesulfobacteriota</taxon>
        <taxon>Desulfovibrionia</taxon>
        <taxon>Desulfovibrionales</taxon>
        <taxon>Desulfovibrionaceae</taxon>
        <taxon>Desulfovibrio</taxon>
    </lineage>
</organism>
<dbReference type="InterPro" id="IPR013563">
    <property type="entry name" value="Oligopep_ABC_C"/>
</dbReference>
<dbReference type="FunFam" id="3.40.50.300:FF:000016">
    <property type="entry name" value="Oligopeptide ABC transporter ATP-binding component"/>
    <property type="match status" value="1"/>
</dbReference>
<reference evidence="10" key="1">
    <citation type="submission" date="2016-10" db="EMBL/GenBank/DDBJ databases">
        <authorList>
            <person name="Wegmann U."/>
        </authorList>
    </citation>
    <scope>NUCLEOTIDE SEQUENCE [LARGE SCALE GENOMIC DNA]</scope>
</reference>
<dbReference type="OrthoDB" id="9809450at2"/>
<dbReference type="InterPro" id="IPR017871">
    <property type="entry name" value="ABC_transporter-like_CS"/>
</dbReference>
<dbReference type="InterPro" id="IPR003593">
    <property type="entry name" value="AAA+_ATPase"/>
</dbReference>
<evidence type="ECO:0000256" key="3">
    <source>
        <dbReference type="ARBA" id="ARBA00022448"/>
    </source>
</evidence>
<evidence type="ECO:0000256" key="7">
    <source>
        <dbReference type="ARBA" id="ARBA00023136"/>
    </source>
</evidence>
<dbReference type="Pfam" id="PF00005">
    <property type="entry name" value="ABC_tran"/>
    <property type="match status" value="1"/>
</dbReference>
<keyword evidence="4" id="KW-1003">Cell membrane</keyword>